<organism evidence="1 2">
    <name type="scientific">Saccharomyces pastorianus</name>
    <name type="common">Lager yeast</name>
    <name type="synonym">Saccharomyces cerevisiae x Saccharomyces eubayanus</name>
    <dbReference type="NCBI Taxonomy" id="27292"/>
    <lineage>
        <taxon>Eukaryota</taxon>
        <taxon>Fungi</taxon>
        <taxon>Dikarya</taxon>
        <taxon>Ascomycota</taxon>
        <taxon>Saccharomycotina</taxon>
        <taxon>Saccharomycetes</taxon>
        <taxon>Saccharomycetales</taxon>
        <taxon>Saccharomycetaceae</taxon>
        <taxon>Saccharomyces</taxon>
    </lineage>
</organism>
<reference evidence="1 2" key="1">
    <citation type="journal article" date="2019" name="BMC Genomics">
        <title>Chromosome level assembly and comparative genome analysis confirm lager-brewing yeasts originated from a single hybridization.</title>
        <authorList>
            <person name="Salazar A.N."/>
            <person name="Gorter de Vries A.R."/>
            <person name="van den Broek M."/>
            <person name="Brouwers N."/>
            <person name="de la Torre Cortes P."/>
            <person name="Kuijpers N.G.A."/>
            <person name="Daran J.G."/>
            <person name="Abeel T."/>
        </authorList>
    </citation>
    <scope>NUCLEOTIDE SEQUENCE [LARGE SCALE GENOMIC DNA]</scope>
    <source>
        <strain evidence="1 2">CBS 1483</strain>
    </source>
</reference>
<dbReference type="Proteomes" id="UP000501346">
    <property type="component" value="Chromosome ScXIII"/>
</dbReference>
<name>A0A6C1DXB3_SACPS</name>
<evidence type="ECO:0000313" key="2">
    <source>
        <dbReference type="Proteomes" id="UP000501346"/>
    </source>
</evidence>
<dbReference type="EMBL" id="CP048994">
    <property type="protein sequence ID" value="QID81545.1"/>
    <property type="molecule type" value="Genomic_DNA"/>
</dbReference>
<gene>
    <name evidence="1" type="primary">CSI1_1</name>
    <name evidence="1" type="ORF">GRS66_003928</name>
</gene>
<dbReference type="AlphaFoldDB" id="A0A6C1DXB3"/>
<proteinExistence type="predicted"/>
<sequence>MDLLKFSSLAISEINFLHESSFDSIDHSWFLLIGCKLDQDDEIYIPTNGNEAESQWYIEKVIRIPMQENDKINQERLERRINLTKVTQKDICILGILDLCQLEEDENITNKVTEKVLTQLTALALKYLIKYNVFRQHTSFQEAVNSLKGYKIENSVQIGAEIILDFLQDKVQIKDVNDRYQIPTPNNTVDPGFDEFQLIDMKDKEINIQKYNNNAIRKLLEKINRMIIFLKNYDATDKPFSSTQDVILRKISMLVTQLQRGGTSDMNYLLDNKINEIKLLEISCKQWEISNMLKK</sequence>
<protein>
    <submittedName>
        <fullName evidence="1">Interactor with COP9 signalosome (CSN) complex</fullName>
    </submittedName>
</protein>
<evidence type="ECO:0000313" key="1">
    <source>
        <dbReference type="EMBL" id="QID81545.1"/>
    </source>
</evidence>
<dbReference type="OrthoDB" id="4033014at2759"/>
<accession>A0A6C1DXB3</accession>
<keyword evidence="2" id="KW-1185">Reference proteome</keyword>